<proteinExistence type="predicted"/>
<dbReference type="HOGENOM" id="CLU_185810_0_1_5"/>
<name>A0A089NTI1_9HYPH</name>
<keyword evidence="1" id="KW-0812">Transmembrane</keyword>
<dbReference type="Proteomes" id="UP000029492">
    <property type="component" value="Chromosome"/>
</dbReference>
<dbReference type="KEGG" id="mor:MOC_3491"/>
<reference evidence="2 3" key="1">
    <citation type="journal article" date="2014" name="PLoS ONE">
        <title>Genome Information of Methylobacterium oryzae, a Plant-Probiotic Methylotroph in the Phyllosphere.</title>
        <authorList>
            <person name="Kwak M.J."/>
            <person name="Jeong H."/>
            <person name="Madhaiyan M."/>
            <person name="Lee Y."/>
            <person name="Sa T.M."/>
            <person name="Oh T.K."/>
            <person name="Kim J.F."/>
        </authorList>
    </citation>
    <scope>NUCLEOTIDE SEQUENCE [LARGE SCALE GENOMIC DNA]</scope>
    <source>
        <strain evidence="2 3">CBMB20</strain>
    </source>
</reference>
<dbReference type="GeneID" id="96603270"/>
<gene>
    <name evidence="2" type="primary">cbtB</name>
    <name evidence="2" type="ORF">MOC_3491</name>
</gene>
<dbReference type="STRING" id="693986.MOC_3491"/>
<keyword evidence="1" id="KW-0472">Membrane</keyword>
<sequence>MTAQTLAPVAAGTRSSERPVAVALAAMLGLGLLFMAGFSPAIAFHNAAHDFRHTQNFPCH</sequence>
<accession>A0A089NTI1</accession>
<evidence type="ECO:0000313" key="2">
    <source>
        <dbReference type="EMBL" id="AIQ91246.1"/>
    </source>
</evidence>
<keyword evidence="3" id="KW-1185">Reference proteome</keyword>
<evidence type="ECO:0000313" key="3">
    <source>
        <dbReference type="Proteomes" id="UP000029492"/>
    </source>
</evidence>
<protein>
    <submittedName>
        <fullName evidence="2">Cobalt transporter, subunit CbtB</fullName>
    </submittedName>
</protein>
<dbReference type="InterPro" id="IPR012667">
    <property type="entry name" value="CbtB_put"/>
</dbReference>
<feature type="transmembrane region" description="Helical" evidence="1">
    <location>
        <begin position="20"/>
        <end position="44"/>
    </location>
</feature>
<dbReference type="AlphaFoldDB" id="A0A089NTI1"/>
<keyword evidence="1" id="KW-1133">Transmembrane helix</keyword>
<evidence type="ECO:0000256" key="1">
    <source>
        <dbReference type="SAM" id="Phobius"/>
    </source>
</evidence>
<dbReference type="eggNOG" id="ENOG5033EGJ">
    <property type="taxonomic scope" value="Bacteria"/>
</dbReference>
<dbReference type="RefSeq" id="WP_043348844.1">
    <property type="nucleotide sequence ID" value="NZ_CP003811.1"/>
</dbReference>
<dbReference type="NCBIfam" id="TIGR02459">
    <property type="entry name" value="CbtB"/>
    <property type="match status" value="1"/>
</dbReference>
<dbReference type="EMBL" id="CP003811">
    <property type="protein sequence ID" value="AIQ91246.1"/>
    <property type="molecule type" value="Genomic_DNA"/>
</dbReference>
<dbReference type="Pfam" id="PF09489">
    <property type="entry name" value="CbtB"/>
    <property type="match status" value="1"/>
</dbReference>
<organism evidence="2 3">
    <name type="scientific">Methylobacterium oryzae CBMB20</name>
    <dbReference type="NCBI Taxonomy" id="693986"/>
    <lineage>
        <taxon>Bacteria</taxon>
        <taxon>Pseudomonadati</taxon>
        <taxon>Pseudomonadota</taxon>
        <taxon>Alphaproteobacteria</taxon>
        <taxon>Hyphomicrobiales</taxon>
        <taxon>Methylobacteriaceae</taxon>
        <taxon>Methylobacterium</taxon>
    </lineage>
</organism>